<proteinExistence type="inferred from homology"/>
<dbReference type="PANTHER" id="PTHR30183:SF2">
    <property type="entry name" value="IRON UTILIZATION PROTEIN"/>
    <property type="match status" value="1"/>
</dbReference>
<feature type="transmembrane region" description="Helical" evidence="7">
    <location>
        <begin position="480"/>
        <end position="502"/>
    </location>
</feature>
<keyword evidence="6 7" id="KW-0472">Membrane</keyword>
<evidence type="ECO:0000256" key="7">
    <source>
        <dbReference type="RuleBase" id="RU363032"/>
    </source>
</evidence>
<dbReference type="SUPFAM" id="SSF161098">
    <property type="entry name" value="MetI-like"/>
    <property type="match status" value="2"/>
</dbReference>
<feature type="transmembrane region" description="Helical" evidence="7">
    <location>
        <begin position="260"/>
        <end position="279"/>
    </location>
</feature>
<feature type="transmembrane region" description="Helical" evidence="7">
    <location>
        <begin position="354"/>
        <end position="375"/>
    </location>
</feature>
<dbReference type="Pfam" id="PF00528">
    <property type="entry name" value="BPD_transp_1"/>
    <property type="match status" value="2"/>
</dbReference>
<protein>
    <submittedName>
        <fullName evidence="9">ABC transporter permease</fullName>
    </submittedName>
</protein>
<feature type="transmembrane region" description="Helical" evidence="7">
    <location>
        <begin position="207"/>
        <end position="228"/>
    </location>
</feature>
<evidence type="ECO:0000256" key="2">
    <source>
        <dbReference type="ARBA" id="ARBA00022448"/>
    </source>
</evidence>
<keyword evidence="3" id="KW-1003">Cell membrane</keyword>
<evidence type="ECO:0000256" key="1">
    <source>
        <dbReference type="ARBA" id="ARBA00004651"/>
    </source>
</evidence>
<keyword evidence="2 7" id="KW-0813">Transport</keyword>
<evidence type="ECO:0000256" key="5">
    <source>
        <dbReference type="ARBA" id="ARBA00022989"/>
    </source>
</evidence>
<dbReference type="EMBL" id="JBHUHT010000016">
    <property type="protein sequence ID" value="MFD2097089.1"/>
    <property type="molecule type" value="Genomic_DNA"/>
</dbReference>
<feature type="domain" description="ABC transmembrane type-1" evidence="8">
    <location>
        <begin position="350"/>
        <end position="555"/>
    </location>
</feature>
<accession>A0ABW4XPK2</accession>
<evidence type="ECO:0000256" key="3">
    <source>
        <dbReference type="ARBA" id="ARBA00022475"/>
    </source>
</evidence>
<feature type="domain" description="ABC transmembrane type-1" evidence="8">
    <location>
        <begin position="74"/>
        <end position="278"/>
    </location>
</feature>
<feature type="transmembrane region" description="Helical" evidence="7">
    <location>
        <begin position="382"/>
        <end position="412"/>
    </location>
</feature>
<dbReference type="InterPro" id="IPR000515">
    <property type="entry name" value="MetI-like"/>
</dbReference>
<feature type="transmembrane region" description="Helical" evidence="7">
    <location>
        <begin position="110"/>
        <end position="129"/>
    </location>
</feature>
<feature type="transmembrane region" description="Helical" evidence="7">
    <location>
        <begin position="73"/>
        <end position="98"/>
    </location>
</feature>
<dbReference type="PROSITE" id="PS50928">
    <property type="entry name" value="ABC_TM1"/>
    <property type="match status" value="2"/>
</dbReference>
<sequence>MSQTSLTSSRLRGVFSANLLSSGAIMVALVLLVPILMIPGLAWFVADDSAINGLSAGAASVWLHLWQTVLGDYLFNSFALMLGVGVGVLMLGVPAAWLTSRYEFPMRRALSLLLLLPMAVPAYIIAYTYTGLLDFAGPIQTAIREWTGLRYGQYWFPEVRSLGGAMVMLSLVLYPYVYLMSRAAFIVQPRHMFDAGRSLGMSPFQNFYRLALPLARPAIVAGLSLALMETLADYGTVQYFGVSTFTTGIFRTFYGFGDTAAAAQLAMMLLGFVLTLLVIEKYSRRRIRYFSHAEQGQLQQRESLTGWKRWLATLACVVPPLFGFLVPAAVLIGWSLQSEELLSADFIQLTWNTFSLAGMAAVISVFLALVLAYAARSRPKGVVGWAVQLVSMGYALPGTIIAIGVMVCLIWVDHHWVVYLEQLFSVDLGLLLSGTLVALIFAYTIRFLAISLGAVQSGLQGIKPSLDQSARSLGKSPIQTLRLIHIPLLKSSVLTALLIVFVDVLKELPATLMLRPFNFNTLAVRAYEMASDERLMDAAPASMMIVLVGLIPVIWLNRSIASMGKHQQTREEAIA</sequence>
<dbReference type="Proteomes" id="UP001597380">
    <property type="component" value="Unassembled WGS sequence"/>
</dbReference>
<evidence type="ECO:0000256" key="4">
    <source>
        <dbReference type="ARBA" id="ARBA00022692"/>
    </source>
</evidence>
<comment type="similarity">
    <text evidence="7">Belongs to the binding-protein-dependent transport system permease family.</text>
</comment>
<dbReference type="InterPro" id="IPR035906">
    <property type="entry name" value="MetI-like_sf"/>
</dbReference>
<comment type="subcellular location">
    <subcellularLocation>
        <location evidence="1 7">Cell membrane</location>
        <topology evidence="1 7">Multi-pass membrane protein</topology>
    </subcellularLocation>
</comment>
<dbReference type="CDD" id="cd06261">
    <property type="entry name" value="TM_PBP2"/>
    <property type="match status" value="2"/>
</dbReference>
<gene>
    <name evidence="9" type="ORF">ACFSJ3_13925</name>
</gene>
<feature type="transmembrane region" description="Helical" evidence="7">
    <location>
        <begin position="310"/>
        <end position="334"/>
    </location>
</feature>
<evidence type="ECO:0000313" key="9">
    <source>
        <dbReference type="EMBL" id="MFD2097089.1"/>
    </source>
</evidence>
<keyword evidence="4 7" id="KW-0812">Transmembrane</keyword>
<evidence type="ECO:0000259" key="8">
    <source>
        <dbReference type="PROSITE" id="PS50928"/>
    </source>
</evidence>
<evidence type="ECO:0000256" key="6">
    <source>
        <dbReference type="ARBA" id="ARBA00023136"/>
    </source>
</evidence>
<keyword evidence="5 7" id="KW-1133">Transmembrane helix</keyword>
<name>A0ABW4XPK2_9GAMM</name>
<feature type="transmembrane region" description="Helical" evidence="7">
    <location>
        <begin position="432"/>
        <end position="459"/>
    </location>
</feature>
<dbReference type="Gene3D" id="1.10.3720.10">
    <property type="entry name" value="MetI-like"/>
    <property type="match status" value="2"/>
</dbReference>
<feature type="transmembrane region" description="Helical" evidence="7">
    <location>
        <begin position="20"/>
        <end position="45"/>
    </location>
</feature>
<evidence type="ECO:0000313" key="10">
    <source>
        <dbReference type="Proteomes" id="UP001597380"/>
    </source>
</evidence>
<feature type="transmembrane region" description="Helical" evidence="7">
    <location>
        <begin position="165"/>
        <end position="187"/>
    </location>
</feature>
<comment type="caution">
    <text evidence="9">The sequence shown here is derived from an EMBL/GenBank/DDBJ whole genome shotgun (WGS) entry which is preliminary data.</text>
</comment>
<feature type="transmembrane region" description="Helical" evidence="7">
    <location>
        <begin position="538"/>
        <end position="556"/>
    </location>
</feature>
<reference evidence="10" key="1">
    <citation type="journal article" date="2019" name="Int. J. Syst. Evol. Microbiol.">
        <title>The Global Catalogue of Microorganisms (GCM) 10K type strain sequencing project: providing services to taxonomists for standard genome sequencing and annotation.</title>
        <authorList>
            <consortium name="The Broad Institute Genomics Platform"/>
            <consortium name="The Broad Institute Genome Sequencing Center for Infectious Disease"/>
            <person name="Wu L."/>
            <person name="Ma J."/>
        </authorList>
    </citation>
    <scope>NUCLEOTIDE SEQUENCE [LARGE SCALE GENOMIC DNA]</scope>
    <source>
        <strain evidence="10">CGMCC 1.10992</strain>
    </source>
</reference>
<dbReference type="RefSeq" id="WP_345339986.1">
    <property type="nucleotide sequence ID" value="NZ_BAABLI010000012.1"/>
</dbReference>
<organism evidence="9 10">
    <name type="scientific">Corallincola platygyrae</name>
    <dbReference type="NCBI Taxonomy" id="1193278"/>
    <lineage>
        <taxon>Bacteria</taxon>
        <taxon>Pseudomonadati</taxon>
        <taxon>Pseudomonadota</taxon>
        <taxon>Gammaproteobacteria</taxon>
        <taxon>Alteromonadales</taxon>
        <taxon>Psychromonadaceae</taxon>
        <taxon>Corallincola</taxon>
    </lineage>
</organism>
<dbReference type="PANTHER" id="PTHR30183">
    <property type="entry name" value="MOLYBDENUM TRANSPORT SYSTEM PERMEASE PROTEIN MODB"/>
    <property type="match status" value="1"/>
</dbReference>
<keyword evidence="10" id="KW-1185">Reference proteome</keyword>